<dbReference type="InterPro" id="IPR016185">
    <property type="entry name" value="PreATP-grasp_dom_sf"/>
</dbReference>
<dbReference type="SUPFAM" id="SSF56059">
    <property type="entry name" value="Glutathione synthetase ATP-binding domain-like"/>
    <property type="match status" value="1"/>
</dbReference>
<evidence type="ECO:0000313" key="10">
    <source>
        <dbReference type="Proteomes" id="UP000324748"/>
    </source>
</evidence>
<comment type="cofactor">
    <cofactor evidence="1">
        <name>biotin</name>
        <dbReference type="ChEBI" id="CHEBI:57586"/>
    </cofactor>
</comment>
<keyword evidence="5" id="KW-0092">Biotin</keyword>
<keyword evidence="4 6" id="KW-0067">ATP-binding</keyword>
<dbReference type="GO" id="GO:0004485">
    <property type="term" value="F:methylcrotonoyl-CoA carboxylase activity"/>
    <property type="evidence" value="ECO:0007669"/>
    <property type="project" value="TreeGrafter"/>
</dbReference>
<dbReference type="Pfam" id="PF00289">
    <property type="entry name" value="Biotin_carb_N"/>
    <property type="match status" value="1"/>
</dbReference>
<dbReference type="InterPro" id="IPR011764">
    <property type="entry name" value="Biotin_carboxylation_dom"/>
</dbReference>
<name>A0A5B0NLL4_PUCGR</name>
<dbReference type="Pfam" id="PF02786">
    <property type="entry name" value="CPSase_L_D2"/>
    <property type="match status" value="1"/>
</dbReference>
<evidence type="ECO:0000256" key="3">
    <source>
        <dbReference type="ARBA" id="ARBA00022741"/>
    </source>
</evidence>
<dbReference type="Proteomes" id="UP000324748">
    <property type="component" value="Unassembled WGS sequence"/>
</dbReference>
<keyword evidence="10" id="KW-1185">Reference proteome</keyword>
<evidence type="ECO:0000256" key="1">
    <source>
        <dbReference type="ARBA" id="ARBA00001953"/>
    </source>
</evidence>
<dbReference type="GO" id="GO:0005739">
    <property type="term" value="C:mitochondrion"/>
    <property type="evidence" value="ECO:0007669"/>
    <property type="project" value="TreeGrafter"/>
</dbReference>
<gene>
    <name evidence="9" type="primary">MCCC1_1</name>
    <name evidence="9" type="ORF">PGT21_017341</name>
</gene>
<keyword evidence="2" id="KW-0436">Ligase</keyword>
<dbReference type="GO" id="GO:0046872">
    <property type="term" value="F:metal ion binding"/>
    <property type="evidence" value="ECO:0007669"/>
    <property type="project" value="InterPro"/>
</dbReference>
<dbReference type="InterPro" id="IPR005481">
    <property type="entry name" value="BC-like_N"/>
</dbReference>
<dbReference type="GO" id="GO:0005524">
    <property type="term" value="F:ATP binding"/>
    <property type="evidence" value="ECO:0007669"/>
    <property type="project" value="UniProtKB-UniRule"/>
</dbReference>
<accession>A0A5B0NLL4</accession>
<evidence type="ECO:0000313" key="9">
    <source>
        <dbReference type="EMBL" id="KAA1089404.1"/>
    </source>
</evidence>
<feature type="domain" description="ATP-grasp" evidence="7">
    <location>
        <begin position="192"/>
        <end position="243"/>
    </location>
</feature>
<evidence type="ECO:0000259" key="7">
    <source>
        <dbReference type="PROSITE" id="PS50975"/>
    </source>
</evidence>
<dbReference type="Gene3D" id="3.30.1490.20">
    <property type="entry name" value="ATP-grasp fold, A domain"/>
    <property type="match status" value="1"/>
</dbReference>
<proteinExistence type="predicted"/>
<evidence type="ECO:0000259" key="8">
    <source>
        <dbReference type="PROSITE" id="PS50979"/>
    </source>
</evidence>
<sequence length="277" mass="30343">MLRAQTRLGPRLIIRKANCRAHFTCSSNPSCRPSHVRPLMNSGRAFSRKITSQAAFQGDVFDAWSSQVNSKPLFKKILISNRGEVACRIIRTARKLGVKTVAIYSDADRESRHVKMADEAYRVGPAQSTDSYLNIEKIVELCIRSGAQAVHPGWGFLSERAEFAEKLKQSGIVFIGPPSSAIISMGSKSQSKEIMISAGVPCVPGYHGKNQDPGFLKSEADKMGYPVLIKAIKGGGGKGMKIVFEPSEFQSQLESAQREGEQSFGDGTVRIPSFMWS</sequence>
<evidence type="ECO:0000256" key="2">
    <source>
        <dbReference type="ARBA" id="ARBA00022598"/>
    </source>
</evidence>
<dbReference type="SUPFAM" id="SSF52440">
    <property type="entry name" value="PreATP-grasp domain"/>
    <property type="match status" value="1"/>
</dbReference>
<dbReference type="InterPro" id="IPR011761">
    <property type="entry name" value="ATP-grasp"/>
</dbReference>
<dbReference type="InterPro" id="IPR050856">
    <property type="entry name" value="Biotin_carboxylase_complex"/>
</dbReference>
<dbReference type="PROSITE" id="PS50975">
    <property type="entry name" value="ATP_GRASP"/>
    <property type="match status" value="1"/>
</dbReference>
<dbReference type="FunFam" id="3.30.1490.20:FF:000003">
    <property type="entry name" value="acetyl-CoA carboxylase isoform X1"/>
    <property type="match status" value="1"/>
</dbReference>
<dbReference type="AlphaFoldDB" id="A0A5B0NLL4"/>
<keyword evidence="3 6" id="KW-0547">Nucleotide-binding</keyword>
<dbReference type="EMBL" id="VSWC01000093">
    <property type="protein sequence ID" value="KAA1089404.1"/>
    <property type="molecule type" value="Genomic_DNA"/>
</dbReference>
<evidence type="ECO:0000256" key="5">
    <source>
        <dbReference type="ARBA" id="ARBA00023267"/>
    </source>
</evidence>
<feature type="domain" description="Biotin carboxylation" evidence="8">
    <location>
        <begin position="73"/>
        <end position="277"/>
    </location>
</feature>
<evidence type="ECO:0000256" key="6">
    <source>
        <dbReference type="PROSITE-ProRule" id="PRU00409"/>
    </source>
</evidence>
<dbReference type="PANTHER" id="PTHR18866:SF33">
    <property type="entry name" value="METHYLCROTONOYL-COA CARBOXYLASE SUBUNIT ALPHA, MITOCHONDRIAL-RELATED"/>
    <property type="match status" value="1"/>
</dbReference>
<protein>
    <submittedName>
        <fullName evidence="9">Methylcrotonoyl-CoA carboxylase subunit alpha, mitochondrial</fullName>
    </submittedName>
</protein>
<dbReference type="Gene3D" id="3.40.50.20">
    <property type="match status" value="1"/>
</dbReference>
<dbReference type="PANTHER" id="PTHR18866">
    <property type="entry name" value="CARBOXYLASE:PYRUVATE/ACETYL-COA/PROPIONYL-COA CARBOXYLASE"/>
    <property type="match status" value="1"/>
</dbReference>
<comment type="caution">
    <text evidence="9">The sequence shown here is derived from an EMBL/GenBank/DDBJ whole genome shotgun (WGS) entry which is preliminary data.</text>
</comment>
<reference evidence="9 10" key="1">
    <citation type="submission" date="2019-05" db="EMBL/GenBank/DDBJ databases">
        <title>Emergence of the Ug99 lineage of the wheat stem rust pathogen through somatic hybridization.</title>
        <authorList>
            <person name="Li F."/>
            <person name="Upadhyaya N.M."/>
            <person name="Sperschneider J."/>
            <person name="Matny O."/>
            <person name="Nguyen-Phuc H."/>
            <person name="Mago R."/>
            <person name="Raley C."/>
            <person name="Miller M.E."/>
            <person name="Silverstein K.A.T."/>
            <person name="Henningsen E."/>
            <person name="Hirsch C.D."/>
            <person name="Visser B."/>
            <person name="Pretorius Z.A."/>
            <person name="Steffenson B.J."/>
            <person name="Schwessinger B."/>
            <person name="Dodds P.N."/>
            <person name="Figueroa M."/>
        </authorList>
    </citation>
    <scope>NUCLEOTIDE SEQUENCE [LARGE SCALE GENOMIC DNA]</scope>
    <source>
        <strain evidence="9">21-0</strain>
    </source>
</reference>
<dbReference type="PROSITE" id="PS50979">
    <property type="entry name" value="BC"/>
    <property type="match status" value="1"/>
</dbReference>
<dbReference type="InterPro" id="IPR013815">
    <property type="entry name" value="ATP_grasp_subdomain_1"/>
</dbReference>
<dbReference type="FunFam" id="3.40.50.20:FF:000010">
    <property type="entry name" value="Propionyl-CoA carboxylase subunit alpha"/>
    <property type="match status" value="1"/>
</dbReference>
<organism evidence="9 10">
    <name type="scientific">Puccinia graminis f. sp. tritici</name>
    <dbReference type="NCBI Taxonomy" id="56615"/>
    <lineage>
        <taxon>Eukaryota</taxon>
        <taxon>Fungi</taxon>
        <taxon>Dikarya</taxon>
        <taxon>Basidiomycota</taxon>
        <taxon>Pucciniomycotina</taxon>
        <taxon>Pucciniomycetes</taxon>
        <taxon>Pucciniales</taxon>
        <taxon>Pucciniaceae</taxon>
        <taxon>Puccinia</taxon>
    </lineage>
</organism>
<dbReference type="InterPro" id="IPR005479">
    <property type="entry name" value="CPAse_ATP-bd"/>
</dbReference>
<dbReference type="OrthoDB" id="196847at2759"/>
<evidence type="ECO:0000256" key="4">
    <source>
        <dbReference type="ARBA" id="ARBA00022840"/>
    </source>
</evidence>